<evidence type="ECO:0000313" key="4">
    <source>
        <dbReference type="Proteomes" id="UP000191039"/>
    </source>
</evidence>
<dbReference type="Proteomes" id="UP000220340">
    <property type="component" value="Unassembled WGS sequence"/>
</dbReference>
<dbReference type="EMBL" id="MIJD01000136">
    <property type="protein sequence ID" value="OPE53709.1"/>
    <property type="molecule type" value="Genomic_DNA"/>
</dbReference>
<dbReference type="InterPro" id="IPR037401">
    <property type="entry name" value="SnoaL-like"/>
</dbReference>
<dbReference type="SUPFAM" id="SSF54427">
    <property type="entry name" value="NTF2-like"/>
    <property type="match status" value="1"/>
</dbReference>
<comment type="caution">
    <text evidence="2">The sequence shown here is derived from an EMBL/GenBank/DDBJ whole genome shotgun (WGS) entry which is preliminary data.</text>
</comment>
<dbReference type="STRING" id="1801.BRW64_22800"/>
<reference evidence="2 4" key="1">
    <citation type="submission" date="2016-09" db="EMBL/GenBank/DDBJ databases">
        <title>genome sequences of unsequenced Mycobacteria.</title>
        <authorList>
            <person name="Greninger A.L."/>
            <person name="Jerome K.R."/>
            <person name="Mcnair B."/>
            <person name="Wallis C."/>
            <person name="Fang F."/>
        </authorList>
    </citation>
    <scope>NUCLEOTIDE SEQUENCE [LARGE SCALE GENOMIC DNA]</scope>
    <source>
        <strain evidence="2 4">BM1</strain>
    </source>
</reference>
<organism evidence="2 4">
    <name type="scientific">Mycolicibacterium diernhoferi</name>
    <dbReference type="NCBI Taxonomy" id="1801"/>
    <lineage>
        <taxon>Bacteria</taxon>
        <taxon>Bacillati</taxon>
        <taxon>Actinomycetota</taxon>
        <taxon>Actinomycetes</taxon>
        <taxon>Mycobacteriales</taxon>
        <taxon>Mycobacteriaceae</taxon>
        <taxon>Mycolicibacterium</taxon>
    </lineage>
</organism>
<evidence type="ECO:0000313" key="3">
    <source>
        <dbReference type="EMBL" id="PEG53985.1"/>
    </source>
</evidence>
<proteinExistence type="predicted"/>
<feature type="domain" description="SnoaL-like" evidence="1">
    <location>
        <begin position="10"/>
        <end position="139"/>
    </location>
</feature>
<dbReference type="Gene3D" id="3.10.450.50">
    <property type="match status" value="1"/>
</dbReference>
<evidence type="ECO:0000313" key="5">
    <source>
        <dbReference type="Proteomes" id="UP000220340"/>
    </source>
</evidence>
<dbReference type="EMBL" id="PDCR01000015">
    <property type="protein sequence ID" value="PEG53985.1"/>
    <property type="molecule type" value="Genomic_DNA"/>
</dbReference>
<dbReference type="AlphaFoldDB" id="A0A1Q4H7J4"/>
<reference evidence="3 5" key="2">
    <citation type="submission" date="2017-10" db="EMBL/GenBank/DDBJ databases">
        <title>The new phylogeny of genus Mycobacterium.</title>
        <authorList>
            <person name="Tortoli E."/>
            <person name="Trovato A."/>
            <person name="Cirillo D.M."/>
        </authorList>
    </citation>
    <scope>NUCLEOTIDE SEQUENCE [LARGE SCALE GENOMIC DNA]</scope>
    <source>
        <strain evidence="3 5">IP141170001</strain>
    </source>
</reference>
<dbReference type="OrthoDB" id="3173051at2"/>
<dbReference type="Proteomes" id="UP000191039">
    <property type="component" value="Unassembled WGS sequence"/>
</dbReference>
<sequence length="159" mass="17445">MTHATGCPACEDIEALRQLKARYFRYLDTKDWDSWRSLFDDEVVGTFDNAVTTHGADAAAQTWAGVDELVASIRGVLDGCTTVHHGHTPEIVLESPTTASAIWAMADIVDFPSGHTLSGAGHYHETYIKTAGQWRIRSIHLTRTRMGFTEPEGAHAHPG</sequence>
<protein>
    <submittedName>
        <fullName evidence="3">Nuclear transport factor 2 family protein</fullName>
    </submittedName>
</protein>
<dbReference type="CDD" id="cd00531">
    <property type="entry name" value="NTF2_like"/>
    <property type="match status" value="1"/>
</dbReference>
<dbReference type="RefSeq" id="WP_073858731.1">
    <property type="nucleotide sequence ID" value="NZ_BAAATC010000019.1"/>
</dbReference>
<dbReference type="InterPro" id="IPR032710">
    <property type="entry name" value="NTF2-like_dom_sf"/>
</dbReference>
<name>A0A1Q4H7J4_9MYCO</name>
<keyword evidence="5" id="KW-1185">Reference proteome</keyword>
<dbReference type="Pfam" id="PF13577">
    <property type="entry name" value="SnoaL_4"/>
    <property type="match status" value="1"/>
</dbReference>
<evidence type="ECO:0000259" key="1">
    <source>
        <dbReference type="Pfam" id="PF13577"/>
    </source>
</evidence>
<gene>
    <name evidence="2" type="ORF">BV510_14155</name>
    <name evidence="3" type="ORF">CRI78_12880</name>
</gene>
<accession>A0A1Q4H7J4</accession>
<evidence type="ECO:0000313" key="2">
    <source>
        <dbReference type="EMBL" id="OPE53709.1"/>
    </source>
</evidence>